<dbReference type="PROSITE" id="PS51819">
    <property type="entry name" value="VOC"/>
    <property type="match status" value="1"/>
</dbReference>
<dbReference type="InterPro" id="IPR037523">
    <property type="entry name" value="VOC_core"/>
</dbReference>
<protein>
    <submittedName>
        <fullName evidence="2">VOC family protein</fullName>
    </submittedName>
</protein>
<dbReference type="RefSeq" id="WP_204792480.1">
    <property type="nucleotide sequence ID" value="NZ_JACSNQ010000001.1"/>
</dbReference>
<dbReference type="InterPro" id="IPR029068">
    <property type="entry name" value="Glyas_Bleomycin-R_OHBP_Dase"/>
</dbReference>
<dbReference type="Gene3D" id="3.10.180.10">
    <property type="entry name" value="2,3-Dihydroxybiphenyl 1,2-Dioxygenase, domain 1"/>
    <property type="match status" value="1"/>
</dbReference>
<dbReference type="Proteomes" id="UP000712527">
    <property type="component" value="Unassembled WGS sequence"/>
</dbReference>
<dbReference type="EMBL" id="JACSNQ010000001">
    <property type="protein sequence ID" value="MBM6774135.1"/>
    <property type="molecule type" value="Genomic_DNA"/>
</dbReference>
<reference evidence="2 3" key="1">
    <citation type="journal article" date="2021" name="Sci. Rep.">
        <title>The distribution of antibiotic resistance genes in chicken gut microbiota commensals.</title>
        <authorList>
            <person name="Juricova H."/>
            <person name="Matiasovicova J."/>
            <person name="Kubasova T."/>
            <person name="Cejkova D."/>
            <person name="Rychlik I."/>
        </authorList>
    </citation>
    <scope>NUCLEOTIDE SEQUENCE [LARGE SCALE GENOMIC DNA]</scope>
    <source>
        <strain evidence="2 3">An794</strain>
    </source>
</reference>
<organism evidence="2 3">
    <name type="scientific">Olsenella profusa</name>
    <dbReference type="NCBI Taxonomy" id="138595"/>
    <lineage>
        <taxon>Bacteria</taxon>
        <taxon>Bacillati</taxon>
        <taxon>Actinomycetota</taxon>
        <taxon>Coriobacteriia</taxon>
        <taxon>Coriobacteriales</taxon>
        <taxon>Atopobiaceae</taxon>
        <taxon>Olsenella</taxon>
    </lineage>
</organism>
<proteinExistence type="predicted"/>
<accession>A0ABS2EZW2</accession>
<evidence type="ECO:0000313" key="3">
    <source>
        <dbReference type="Proteomes" id="UP000712527"/>
    </source>
</evidence>
<evidence type="ECO:0000313" key="2">
    <source>
        <dbReference type="EMBL" id="MBM6774135.1"/>
    </source>
</evidence>
<sequence>MSTSENPVELFGLRIAHIGINTDSPEEADRVAQQFETLMGLPVNHIAPISTFAGSLVEVMNNGGRGEKGHIGFHVDDLPAAEAWFAARGFEINESSRTTLPTGNHLVYFTEPIAGFAIHLTDAE</sequence>
<keyword evidence="3" id="KW-1185">Reference proteome</keyword>
<name>A0ABS2EZW2_9ACTN</name>
<dbReference type="SUPFAM" id="SSF54593">
    <property type="entry name" value="Glyoxalase/Bleomycin resistance protein/Dihydroxybiphenyl dioxygenase"/>
    <property type="match status" value="1"/>
</dbReference>
<dbReference type="CDD" id="cd06587">
    <property type="entry name" value="VOC"/>
    <property type="match status" value="1"/>
</dbReference>
<comment type="caution">
    <text evidence="2">The sequence shown here is derived from an EMBL/GenBank/DDBJ whole genome shotgun (WGS) entry which is preliminary data.</text>
</comment>
<evidence type="ECO:0000259" key="1">
    <source>
        <dbReference type="PROSITE" id="PS51819"/>
    </source>
</evidence>
<gene>
    <name evidence="2" type="ORF">H9X80_01005</name>
</gene>
<feature type="domain" description="VOC" evidence="1">
    <location>
        <begin position="14"/>
        <end position="123"/>
    </location>
</feature>